<organism evidence="3">
    <name type="scientific">bioreactor metagenome</name>
    <dbReference type="NCBI Taxonomy" id="1076179"/>
    <lineage>
        <taxon>unclassified sequences</taxon>
        <taxon>metagenomes</taxon>
        <taxon>ecological metagenomes</taxon>
    </lineage>
</organism>
<gene>
    <name evidence="3" type="primary">dauR_15</name>
    <name evidence="3" type="ORF">SDC9_155829</name>
</gene>
<proteinExistence type="predicted"/>
<dbReference type="InterPro" id="IPR013559">
    <property type="entry name" value="YheO"/>
</dbReference>
<dbReference type="InterPro" id="IPR039446">
    <property type="entry name" value="DauR-like"/>
</dbReference>
<evidence type="ECO:0000259" key="1">
    <source>
        <dbReference type="Pfam" id="PF08348"/>
    </source>
</evidence>
<feature type="domain" description="YheO-like" evidence="1">
    <location>
        <begin position="6"/>
        <end position="114"/>
    </location>
</feature>
<evidence type="ECO:0000313" key="3">
    <source>
        <dbReference type="EMBL" id="MPN08546.1"/>
    </source>
</evidence>
<sequence>MDDILIEQYKKIAKFLAACLGKDYEVAIHEIKNDELKLVCLENGDISKRTINAPLSELALRFISDEKYKNSDYEVNYKGLSGDNVLRSSTFFIKNDKGKLIGLLCINFNIGHINKSIKKINDELKELFDIVDTNNYVEETNVEYFTEDISNVISNIIEPIIRKKNLPVARLSFDEKMLLIEELKKQGVFLLKGAVSEAAIQLHSSEASIYRYLKKTKDA</sequence>
<dbReference type="EMBL" id="VSSQ01054601">
    <property type="protein sequence ID" value="MPN08546.1"/>
    <property type="molecule type" value="Genomic_DNA"/>
</dbReference>
<dbReference type="InterPro" id="IPR039445">
    <property type="entry name" value="DauR-like_HTH"/>
</dbReference>
<dbReference type="PANTHER" id="PTHR35568:SF1">
    <property type="entry name" value="TRANSCRIPTIONAL REGULATOR DAUR"/>
    <property type="match status" value="1"/>
</dbReference>
<dbReference type="AlphaFoldDB" id="A0A645F4J1"/>
<comment type="caution">
    <text evidence="3">The sequence shown here is derived from an EMBL/GenBank/DDBJ whole genome shotgun (WGS) entry which is preliminary data.</text>
</comment>
<protein>
    <submittedName>
        <fullName evidence="3">Transcriptional regulator DauR</fullName>
    </submittedName>
</protein>
<dbReference type="PANTHER" id="PTHR35568">
    <property type="entry name" value="TRANSCRIPTIONAL REGULATOR DAUR"/>
    <property type="match status" value="1"/>
</dbReference>
<accession>A0A645F4J1</accession>
<evidence type="ECO:0000259" key="2">
    <source>
        <dbReference type="Pfam" id="PF13309"/>
    </source>
</evidence>
<dbReference type="Pfam" id="PF13309">
    <property type="entry name" value="HTH_22"/>
    <property type="match status" value="1"/>
</dbReference>
<reference evidence="3" key="1">
    <citation type="submission" date="2019-08" db="EMBL/GenBank/DDBJ databases">
        <authorList>
            <person name="Kucharzyk K."/>
            <person name="Murdoch R.W."/>
            <person name="Higgins S."/>
            <person name="Loffler F."/>
        </authorList>
    </citation>
    <scope>NUCLEOTIDE SEQUENCE</scope>
</reference>
<name>A0A645F4J1_9ZZZZ</name>
<dbReference type="Pfam" id="PF08348">
    <property type="entry name" value="PAS_6"/>
    <property type="match status" value="1"/>
</dbReference>
<feature type="domain" description="Transcriptional regulator DauR-like HTH" evidence="2">
    <location>
        <begin position="153"/>
        <end position="214"/>
    </location>
</feature>